<evidence type="ECO:0000313" key="2">
    <source>
        <dbReference type="EMBL" id="MDB9541325.1"/>
    </source>
</evidence>
<dbReference type="Pfam" id="PF12323">
    <property type="entry name" value="HTH_OrfB_IS605"/>
    <property type="match status" value="1"/>
</dbReference>
<protein>
    <submittedName>
        <fullName evidence="3">Helix-turn-helix domain-containing protein</fullName>
    </submittedName>
</protein>
<feature type="non-terminal residue" evidence="3">
    <location>
        <position position="40"/>
    </location>
</feature>
<dbReference type="Proteomes" id="UP001212499">
    <property type="component" value="Unassembled WGS sequence"/>
</dbReference>
<dbReference type="RefSeq" id="WP_271734775.1">
    <property type="nucleotide sequence ID" value="NZ_JANQDP010000001.1"/>
</dbReference>
<reference evidence="3 4" key="1">
    <citation type="submission" date="2023-01" db="EMBL/GenBank/DDBJ databases">
        <title>Genomes from the Australian National Cyanobacteria Reference Collection.</title>
        <authorList>
            <person name="Willis A."/>
            <person name="Lee E.M.F."/>
        </authorList>
    </citation>
    <scope>NUCLEOTIDE SEQUENCE [LARGE SCALE GENOMIC DNA]</scope>
    <source>
        <strain evidence="3 4">CS-1033</strain>
    </source>
</reference>
<evidence type="ECO:0000313" key="4">
    <source>
        <dbReference type="Proteomes" id="UP001212499"/>
    </source>
</evidence>
<evidence type="ECO:0000313" key="3">
    <source>
        <dbReference type="EMBL" id="MDB9541348.1"/>
    </source>
</evidence>
<organism evidence="3 4">
    <name type="scientific">Anabaenopsis arnoldii</name>
    <dbReference type="NCBI Taxonomy" id="2152938"/>
    <lineage>
        <taxon>Bacteria</taxon>
        <taxon>Bacillati</taxon>
        <taxon>Cyanobacteriota</taxon>
        <taxon>Cyanophyceae</taxon>
        <taxon>Nostocales</taxon>
        <taxon>Nodulariaceae</taxon>
        <taxon>Anabaenopsis</taxon>
    </lineage>
</organism>
<dbReference type="InterPro" id="IPR021027">
    <property type="entry name" value="Transposase_put_HTH"/>
</dbReference>
<gene>
    <name evidence="2" type="ORF">PN457_16960</name>
    <name evidence="3" type="ORF">PN457_17085</name>
</gene>
<keyword evidence="4" id="KW-1185">Reference proteome</keyword>
<dbReference type="EMBL" id="JAQMUH010000192">
    <property type="protein sequence ID" value="MDB9541348.1"/>
    <property type="molecule type" value="Genomic_DNA"/>
</dbReference>
<proteinExistence type="predicted"/>
<evidence type="ECO:0000259" key="1">
    <source>
        <dbReference type="Pfam" id="PF12323"/>
    </source>
</evidence>
<comment type="caution">
    <text evidence="3">The sequence shown here is derived from an EMBL/GenBank/DDBJ whole genome shotgun (WGS) entry which is preliminary data.</text>
</comment>
<feature type="domain" description="Transposase putative helix-turn-helix" evidence="1">
    <location>
        <begin position="1"/>
        <end position="39"/>
    </location>
</feature>
<name>A0ABT5AXA7_9CYAN</name>
<dbReference type="EMBL" id="JAQMUH010000191">
    <property type="protein sequence ID" value="MDB9541325.1"/>
    <property type="molecule type" value="Genomic_DNA"/>
</dbReference>
<accession>A0ABT5AXA7</accession>
<sequence>MLLGFKTQLKVNKQQRLLLAQHAGVARHAWNQGLALCQQV</sequence>